<evidence type="ECO:0000313" key="4">
    <source>
        <dbReference type="Proteomes" id="UP000696485"/>
    </source>
</evidence>
<accession>A0A9P5SQ94</accession>
<reference evidence="3" key="1">
    <citation type="journal article" date="2020" name="Fungal Divers.">
        <title>Resolving the Mortierellaceae phylogeny through synthesis of multi-gene phylogenetics and phylogenomics.</title>
        <authorList>
            <person name="Vandepol N."/>
            <person name="Liber J."/>
            <person name="Desiro A."/>
            <person name="Na H."/>
            <person name="Kennedy M."/>
            <person name="Barry K."/>
            <person name="Grigoriev I.V."/>
            <person name="Miller A.N."/>
            <person name="O'Donnell K."/>
            <person name="Stajich J.E."/>
            <person name="Bonito G."/>
        </authorList>
    </citation>
    <scope>NUCLEOTIDE SEQUENCE</scope>
    <source>
        <strain evidence="3">NVP1</strain>
    </source>
</reference>
<keyword evidence="2" id="KW-0472">Membrane</keyword>
<keyword evidence="4" id="KW-1185">Reference proteome</keyword>
<protein>
    <submittedName>
        <fullName evidence="3">Uncharacterized protein</fullName>
    </submittedName>
</protein>
<proteinExistence type="predicted"/>
<feature type="region of interest" description="Disordered" evidence="1">
    <location>
        <begin position="22"/>
        <end position="42"/>
    </location>
</feature>
<dbReference type="EMBL" id="JAAAUY010000081">
    <property type="protein sequence ID" value="KAF9335908.1"/>
    <property type="molecule type" value="Genomic_DNA"/>
</dbReference>
<sequence length="248" mass="27432">MRRLSEVKDLDLFQMVSIDDIAPSPTTPQSPQSPQSLLSPSRQQRKQSCFVISPRGRLVALAGYLMISGMSSLYFCLVQAGLDKIEICESIAGCLFYSTQGWPALGEQSVDLLVMSYISGTVSVMGGLLGTFGIYAAYKESSSKVWLFARVWWIMIGIFIGTTVMTLFLTVVHKTRFLDQCTLEHDATLSTSECGAMYYAALAGSLIGCLIGVTMIWCYGEDVVKYSIELENLKNKQRHANREDLSNL</sequence>
<feature type="transmembrane region" description="Helical" evidence="2">
    <location>
        <begin position="58"/>
        <end position="80"/>
    </location>
</feature>
<name>A0A9P5SQ94_9FUNG</name>
<comment type="caution">
    <text evidence="3">The sequence shown here is derived from an EMBL/GenBank/DDBJ whole genome shotgun (WGS) entry which is preliminary data.</text>
</comment>
<evidence type="ECO:0000313" key="3">
    <source>
        <dbReference type="EMBL" id="KAF9335908.1"/>
    </source>
</evidence>
<feature type="compositionally biased region" description="Low complexity" evidence="1">
    <location>
        <begin position="23"/>
        <end position="42"/>
    </location>
</feature>
<keyword evidence="2" id="KW-1133">Transmembrane helix</keyword>
<dbReference type="AlphaFoldDB" id="A0A9P5SQ94"/>
<organism evidence="3 4">
    <name type="scientific">Podila minutissima</name>
    <dbReference type="NCBI Taxonomy" id="64525"/>
    <lineage>
        <taxon>Eukaryota</taxon>
        <taxon>Fungi</taxon>
        <taxon>Fungi incertae sedis</taxon>
        <taxon>Mucoromycota</taxon>
        <taxon>Mortierellomycotina</taxon>
        <taxon>Mortierellomycetes</taxon>
        <taxon>Mortierellales</taxon>
        <taxon>Mortierellaceae</taxon>
        <taxon>Podila</taxon>
    </lineage>
</organism>
<keyword evidence="2" id="KW-0812">Transmembrane</keyword>
<evidence type="ECO:0000256" key="1">
    <source>
        <dbReference type="SAM" id="MobiDB-lite"/>
    </source>
</evidence>
<gene>
    <name evidence="3" type="ORF">BG006_010333</name>
</gene>
<dbReference type="Proteomes" id="UP000696485">
    <property type="component" value="Unassembled WGS sequence"/>
</dbReference>
<feature type="transmembrane region" description="Helical" evidence="2">
    <location>
        <begin position="196"/>
        <end position="219"/>
    </location>
</feature>
<feature type="transmembrane region" description="Helical" evidence="2">
    <location>
        <begin position="112"/>
        <end position="138"/>
    </location>
</feature>
<evidence type="ECO:0000256" key="2">
    <source>
        <dbReference type="SAM" id="Phobius"/>
    </source>
</evidence>
<feature type="transmembrane region" description="Helical" evidence="2">
    <location>
        <begin position="145"/>
        <end position="169"/>
    </location>
</feature>